<name>A0ABT2TGI1_9FIRM</name>
<comment type="caution">
    <text evidence="1">The sequence shown here is derived from an EMBL/GenBank/DDBJ whole genome shotgun (WGS) entry which is preliminary data.</text>
</comment>
<accession>A0ABT2TGI1</accession>
<dbReference type="RefSeq" id="WP_267304283.1">
    <property type="nucleotide sequence ID" value="NZ_JAOQJX010000037.1"/>
</dbReference>
<dbReference type="EMBL" id="JAOQJX010000037">
    <property type="protein sequence ID" value="MCU6748779.1"/>
    <property type="molecule type" value="Genomic_DNA"/>
</dbReference>
<reference evidence="1 2" key="1">
    <citation type="journal article" date="2021" name="ISME Commun">
        <title>Automated analysis of genomic sequences facilitates high-throughput and comprehensive description of bacteria.</title>
        <authorList>
            <person name="Hitch T.C.A."/>
        </authorList>
    </citation>
    <scope>NUCLEOTIDE SEQUENCE [LARGE SCALE GENOMIC DNA]</scope>
    <source>
        <strain evidence="1 2">H2_18</strain>
    </source>
</reference>
<keyword evidence="2" id="KW-1185">Reference proteome</keyword>
<organism evidence="1 2">
    <name type="scientific">Faecalicatena acetigenes</name>
    <dbReference type="NCBI Taxonomy" id="2981790"/>
    <lineage>
        <taxon>Bacteria</taxon>
        <taxon>Bacillati</taxon>
        <taxon>Bacillota</taxon>
        <taxon>Clostridia</taxon>
        <taxon>Lachnospirales</taxon>
        <taxon>Lachnospiraceae</taxon>
        <taxon>Faecalicatena</taxon>
    </lineage>
</organism>
<proteinExistence type="predicted"/>
<sequence>MLDTFEALSEEEKTSRMKAAEKKYRAAGADAVVRDIRGILEYI</sequence>
<dbReference type="Proteomes" id="UP001652394">
    <property type="component" value="Unassembled WGS sequence"/>
</dbReference>
<evidence type="ECO:0000313" key="2">
    <source>
        <dbReference type="Proteomes" id="UP001652394"/>
    </source>
</evidence>
<gene>
    <name evidence="1" type="ORF">OCV51_14175</name>
</gene>
<evidence type="ECO:0000313" key="1">
    <source>
        <dbReference type="EMBL" id="MCU6748779.1"/>
    </source>
</evidence>
<protein>
    <submittedName>
        <fullName evidence="1">Uncharacterized protein</fullName>
    </submittedName>
</protein>